<organism evidence="1 2">
    <name type="scientific">Cardiocondyla obscurior</name>
    <dbReference type="NCBI Taxonomy" id="286306"/>
    <lineage>
        <taxon>Eukaryota</taxon>
        <taxon>Metazoa</taxon>
        <taxon>Ecdysozoa</taxon>
        <taxon>Arthropoda</taxon>
        <taxon>Hexapoda</taxon>
        <taxon>Insecta</taxon>
        <taxon>Pterygota</taxon>
        <taxon>Neoptera</taxon>
        <taxon>Endopterygota</taxon>
        <taxon>Hymenoptera</taxon>
        <taxon>Apocrita</taxon>
        <taxon>Aculeata</taxon>
        <taxon>Formicoidea</taxon>
        <taxon>Formicidae</taxon>
        <taxon>Myrmicinae</taxon>
        <taxon>Cardiocondyla</taxon>
    </lineage>
</organism>
<proteinExistence type="predicted"/>
<accession>A0AAW2GXW7</accession>
<dbReference type="AlphaFoldDB" id="A0AAW2GXW7"/>
<reference evidence="1 2" key="1">
    <citation type="submission" date="2023-03" db="EMBL/GenBank/DDBJ databases">
        <title>High recombination rates correlate with genetic variation in Cardiocondyla obscurior ants.</title>
        <authorList>
            <person name="Errbii M."/>
        </authorList>
    </citation>
    <scope>NUCLEOTIDE SEQUENCE [LARGE SCALE GENOMIC DNA]</scope>
    <source>
        <strain evidence="1">Alpha-2009</strain>
        <tissue evidence="1">Whole body</tissue>
    </source>
</reference>
<evidence type="ECO:0000313" key="1">
    <source>
        <dbReference type="EMBL" id="KAL0132139.1"/>
    </source>
</evidence>
<comment type="caution">
    <text evidence="1">The sequence shown here is derived from an EMBL/GenBank/DDBJ whole genome shotgun (WGS) entry which is preliminary data.</text>
</comment>
<protein>
    <submittedName>
        <fullName evidence="1">Uncharacterized protein</fullName>
    </submittedName>
</protein>
<name>A0AAW2GXW7_9HYME</name>
<evidence type="ECO:0000313" key="2">
    <source>
        <dbReference type="Proteomes" id="UP001430953"/>
    </source>
</evidence>
<dbReference type="EMBL" id="JADYXP020000001">
    <property type="protein sequence ID" value="KAL0132139.1"/>
    <property type="molecule type" value="Genomic_DNA"/>
</dbReference>
<keyword evidence="2" id="KW-1185">Reference proteome</keyword>
<sequence length="84" mass="9215">MADDTDREPGYAPNIHAESTDEYFDQANLLLRFKKESIEEAELENSRRRNTGATSFLCIEGGIRQLRGGGGLGKASCFSGATSW</sequence>
<gene>
    <name evidence="1" type="ORF">PUN28_000123</name>
</gene>
<dbReference type="Proteomes" id="UP001430953">
    <property type="component" value="Unassembled WGS sequence"/>
</dbReference>